<dbReference type="EMBL" id="FUWW01000002">
    <property type="protein sequence ID" value="SJZ36129.1"/>
    <property type="molecule type" value="Genomic_DNA"/>
</dbReference>
<reference evidence="9 10" key="1">
    <citation type="submission" date="2017-02" db="EMBL/GenBank/DDBJ databases">
        <authorList>
            <person name="Peterson S.W."/>
        </authorList>
    </citation>
    <scope>NUCLEOTIDE SEQUENCE [LARGE SCALE GENOMIC DNA]</scope>
    <source>
        <strain evidence="9 10">ATCC 51222</strain>
    </source>
</reference>
<keyword evidence="7 8" id="KW-0472">Membrane</keyword>
<evidence type="ECO:0000256" key="2">
    <source>
        <dbReference type="ARBA" id="ARBA00010735"/>
    </source>
</evidence>
<evidence type="ECO:0000256" key="6">
    <source>
        <dbReference type="ARBA" id="ARBA00022989"/>
    </source>
</evidence>
<keyword evidence="5 8" id="KW-0812">Transmembrane</keyword>
<keyword evidence="4" id="KW-1003">Cell membrane</keyword>
<dbReference type="Pfam" id="PF03591">
    <property type="entry name" value="AzlC"/>
    <property type="match status" value="1"/>
</dbReference>
<dbReference type="PANTHER" id="PTHR34979">
    <property type="entry name" value="INNER MEMBRANE PROTEIN YGAZ"/>
    <property type="match status" value="1"/>
</dbReference>
<keyword evidence="10" id="KW-1185">Reference proteome</keyword>
<evidence type="ECO:0000256" key="5">
    <source>
        <dbReference type="ARBA" id="ARBA00022692"/>
    </source>
</evidence>
<feature type="transmembrane region" description="Helical" evidence="8">
    <location>
        <begin position="208"/>
        <end position="227"/>
    </location>
</feature>
<evidence type="ECO:0000313" key="9">
    <source>
        <dbReference type="EMBL" id="SJZ36129.1"/>
    </source>
</evidence>
<evidence type="ECO:0000256" key="8">
    <source>
        <dbReference type="SAM" id="Phobius"/>
    </source>
</evidence>
<evidence type="ECO:0000313" key="10">
    <source>
        <dbReference type="Proteomes" id="UP000190657"/>
    </source>
</evidence>
<keyword evidence="3" id="KW-0813">Transport</keyword>
<dbReference type="OrthoDB" id="3181706at2"/>
<feature type="transmembrane region" description="Helical" evidence="8">
    <location>
        <begin position="187"/>
        <end position="203"/>
    </location>
</feature>
<dbReference type="GO" id="GO:0005886">
    <property type="term" value="C:plasma membrane"/>
    <property type="evidence" value="ECO:0007669"/>
    <property type="project" value="UniProtKB-SubCell"/>
</dbReference>
<comment type="subcellular location">
    <subcellularLocation>
        <location evidence="1">Cell membrane</location>
        <topology evidence="1">Multi-pass membrane protein</topology>
    </subcellularLocation>
</comment>
<accession>A0A1T4K189</accession>
<dbReference type="STRING" id="290054.SAMN02745114_00228"/>
<proteinExistence type="inferred from homology"/>
<name>A0A1T4K189_9FIRM</name>
<keyword evidence="6 8" id="KW-1133">Transmembrane helix</keyword>
<evidence type="ECO:0000256" key="7">
    <source>
        <dbReference type="ARBA" id="ARBA00023136"/>
    </source>
</evidence>
<dbReference type="GO" id="GO:1903785">
    <property type="term" value="P:L-valine transmembrane transport"/>
    <property type="evidence" value="ECO:0007669"/>
    <property type="project" value="TreeGrafter"/>
</dbReference>
<evidence type="ECO:0000256" key="4">
    <source>
        <dbReference type="ARBA" id="ARBA00022475"/>
    </source>
</evidence>
<evidence type="ECO:0000256" key="1">
    <source>
        <dbReference type="ARBA" id="ARBA00004651"/>
    </source>
</evidence>
<comment type="similarity">
    <text evidence="2">Belongs to the AzlC family.</text>
</comment>
<gene>
    <name evidence="9" type="ORF">SAMN02745114_00228</name>
</gene>
<dbReference type="InterPro" id="IPR011606">
    <property type="entry name" value="Brnchd-chn_aa_trnsp_permease"/>
</dbReference>
<dbReference type="PANTHER" id="PTHR34979:SF1">
    <property type="entry name" value="INNER MEMBRANE PROTEIN YGAZ"/>
    <property type="match status" value="1"/>
</dbReference>
<dbReference type="Proteomes" id="UP000190657">
    <property type="component" value="Unassembled WGS sequence"/>
</dbReference>
<dbReference type="RefSeq" id="WP_078767734.1">
    <property type="nucleotide sequence ID" value="NZ_FUWW01000002.1"/>
</dbReference>
<protein>
    <submittedName>
        <fullName evidence="9">4-azaleucine resistance probable transporter AzlC</fullName>
    </submittedName>
</protein>
<evidence type="ECO:0000256" key="3">
    <source>
        <dbReference type="ARBA" id="ARBA00022448"/>
    </source>
</evidence>
<dbReference type="AlphaFoldDB" id="A0A1T4K189"/>
<organism evidence="9 10">
    <name type="scientific">Eubacterium coprostanoligenes</name>
    <dbReference type="NCBI Taxonomy" id="290054"/>
    <lineage>
        <taxon>Bacteria</taxon>
        <taxon>Bacillati</taxon>
        <taxon>Bacillota</taxon>
        <taxon>Clostridia</taxon>
        <taxon>Eubacteriales</taxon>
        <taxon>Eubacteriaceae</taxon>
        <taxon>Eubacterium</taxon>
    </lineage>
</organism>
<sequence>MKNKTKTIKFAFKMSLPVLFGYLFLGSAFGISLYEIGYNWIWAIVISLLVYAGSGQLLLVSMIASHASLASIAVMTFFVNSRHIFYGLSFIEKFRSYGWRYPSLIFSLTDETYGVNTSFNTTPKDVDEGDARFLIGIFDHMYWIVGSIIGNLAGQLIKIDFTGIDFSMTALFVVIFLDQILASKSKLPGFLGIICALVCLFIFGPDKFLLPSLIITVALLLGMKPLLDDKKEVM</sequence>